<sequence length="225" mass="25488">MVVKTTRCSFTEDKIYPGHGVIFIRRDARRLEFGTRKAHSLYHTDRKPLNLRWCKQWRRAHKKENTLRQVKKEKRTKLRGPSPDIEISQLKKKILLFFFSPPPFLRSERGIEGLSLQKLLQKKNETETDRTKNREKKAAEEIKQRKIAATAGSQDTRTAIRNKIKALQAKQANPTPAKGGKGATAKPQKKEAKKGGAQAKKGAEKGAAPQGDQKNKKSNKKKGGN</sequence>
<dbReference type="EMBL" id="ASPP01020960">
    <property type="protein sequence ID" value="ETO12930.1"/>
    <property type="molecule type" value="Genomic_DNA"/>
</dbReference>
<comment type="similarity">
    <text evidence="1">Belongs to the eukaryotic ribosomal protein eL24 family.</text>
</comment>
<name>X6MIQ6_RETFI</name>
<evidence type="ECO:0000256" key="1">
    <source>
        <dbReference type="ARBA" id="ARBA00005647"/>
    </source>
</evidence>
<dbReference type="GO" id="GO:0005840">
    <property type="term" value="C:ribosome"/>
    <property type="evidence" value="ECO:0007669"/>
    <property type="project" value="UniProtKB-KW"/>
</dbReference>
<evidence type="ECO:0000313" key="5">
    <source>
        <dbReference type="Proteomes" id="UP000023152"/>
    </source>
</evidence>
<evidence type="ECO:0000313" key="4">
    <source>
        <dbReference type="EMBL" id="ETO12930.1"/>
    </source>
</evidence>
<dbReference type="OrthoDB" id="1727108at2759"/>
<accession>X6MIQ6</accession>
<keyword evidence="4" id="KW-0687">Ribonucleoprotein</keyword>
<dbReference type="SUPFAM" id="SSF57716">
    <property type="entry name" value="Glucocorticoid receptor-like (DNA-binding domain)"/>
    <property type="match status" value="1"/>
</dbReference>
<comment type="caution">
    <text evidence="4">The sequence shown here is derived from an EMBL/GenBank/DDBJ whole genome shotgun (WGS) entry which is preliminary data.</text>
</comment>
<dbReference type="Proteomes" id="UP000023152">
    <property type="component" value="Unassembled WGS sequence"/>
</dbReference>
<dbReference type="InterPro" id="IPR000988">
    <property type="entry name" value="Ribosomal_eL24-rel_N"/>
</dbReference>
<dbReference type="InterPro" id="IPR023442">
    <property type="entry name" value="Ribosomal_eL24_CS"/>
</dbReference>
<proteinExistence type="inferred from homology"/>
<protein>
    <submittedName>
        <fullName evidence="4">60S ribosomal protein L24</fullName>
    </submittedName>
</protein>
<keyword evidence="4" id="KW-0689">Ribosomal protein</keyword>
<reference evidence="4 5" key="1">
    <citation type="journal article" date="2013" name="Curr. Biol.">
        <title>The Genome of the Foraminiferan Reticulomyxa filosa.</title>
        <authorList>
            <person name="Glockner G."/>
            <person name="Hulsmann N."/>
            <person name="Schleicher M."/>
            <person name="Noegel A.A."/>
            <person name="Eichinger L."/>
            <person name="Gallinger C."/>
            <person name="Pawlowski J."/>
            <person name="Sierra R."/>
            <person name="Euteneuer U."/>
            <person name="Pillet L."/>
            <person name="Moustafa A."/>
            <person name="Platzer M."/>
            <person name="Groth M."/>
            <person name="Szafranski K."/>
            <person name="Schliwa M."/>
        </authorList>
    </citation>
    <scope>NUCLEOTIDE SEQUENCE [LARGE SCALE GENOMIC DNA]</scope>
</reference>
<dbReference type="Gene3D" id="2.30.170.20">
    <property type="entry name" value="Ribosomal protein L24e"/>
    <property type="match status" value="1"/>
</dbReference>
<organism evidence="4 5">
    <name type="scientific">Reticulomyxa filosa</name>
    <dbReference type="NCBI Taxonomy" id="46433"/>
    <lineage>
        <taxon>Eukaryota</taxon>
        <taxon>Sar</taxon>
        <taxon>Rhizaria</taxon>
        <taxon>Retaria</taxon>
        <taxon>Foraminifera</taxon>
        <taxon>Monothalamids</taxon>
        <taxon>Reticulomyxidae</taxon>
        <taxon>Reticulomyxa</taxon>
    </lineage>
</organism>
<feature type="compositionally biased region" description="Low complexity" evidence="2">
    <location>
        <begin position="195"/>
        <end position="211"/>
    </location>
</feature>
<feature type="compositionally biased region" description="Basic residues" evidence="2">
    <location>
        <begin position="216"/>
        <end position="225"/>
    </location>
</feature>
<dbReference type="AlphaFoldDB" id="X6MIQ6"/>
<feature type="compositionally biased region" description="Basic and acidic residues" evidence="2">
    <location>
        <begin position="123"/>
        <end position="144"/>
    </location>
</feature>
<feature type="domain" description="Large ribosomal subunit protein eL24-related N-terminal" evidence="3">
    <location>
        <begin position="4"/>
        <end position="66"/>
    </location>
</feature>
<dbReference type="Pfam" id="PF01246">
    <property type="entry name" value="Ribosomal_L24e"/>
    <property type="match status" value="1"/>
</dbReference>
<evidence type="ECO:0000256" key="2">
    <source>
        <dbReference type="SAM" id="MobiDB-lite"/>
    </source>
</evidence>
<keyword evidence="5" id="KW-1185">Reference proteome</keyword>
<dbReference type="PROSITE" id="PS01073">
    <property type="entry name" value="RIBOSOMAL_L24E"/>
    <property type="match status" value="1"/>
</dbReference>
<evidence type="ECO:0000259" key="3">
    <source>
        <dbReference type="Pfam" id="PF01246"/>
    </source>
</evidence>
<feature type="region of interest" description="Disordered" evidence="2">
    <location>
        <begin position="123"/>
        <end position="225"/>
    </location>
</feature>
<gene>
    <name evidence="4" type="ORF">RFI_24446</name>
</gene>
<dbReference type="OMA" id="NPWHINW"/>
<dbReference type="InterPro" id="IPR038630">
    <property type="entry name" value="L24e/L24_sf"/>
</dbReference>